<name>X1G1S6_9ZZZZ</name>
<evidence type="ECO:0000313" key="1">
    <source>
        <dbReference type="EMBL" id="GAH26958.1"/>
    </source>
</evidence>
<dbReference type="EMBL" id="BART01041557">
    <property type="protein sequence ID" value="GAH26958.1"/>
    <property type="molecule type" value="Genomic_DNA"/>
</dbReference>
<comment type="caution">
    <text evidence="1">The sequence shown here is derived from an EMBL/GenBank/DDBJ whole genome shotgun (WGS) entry which is preliminary data.</text>
</comment>
<dbReference type="InterPro" id="IPR015422">
    <property type="entry name" value="PyrdxlP-dep_Trfase_small"/>
</dbReference>
<sequence>LKIKKGQSKYAEKAQGAHFWDVDGNEYTDKDIFG</sequence>
<dbReference type="Gene3D" id="3.90.1150.10">
    <property type="entry name" value="Aspartate Aminotransferase, domain 1"/>
    <property type="match status" value="1"/>
</dbReference>
<gene>
    <name evidence="1" type="ORF">S01H4_66784</name>
</gene>
<organism evidence="1">
    <name type="scientific">marine sediment metagenome</name>
    <dbReference type="NCBI Taxonomy" id="412755"/>
    <lineage>
        <taxon>unclassified sequences</taxon>
        <taxon>metagenomes</taxon>
        <taxon>ecological metagenomes</taxon>
    </lineage>
</organism>
<reference evidence="1" key="1">
    <citation type="journal article" date="2014" name="Front. Microbiol.">
        <title>High frequency of phylogenetically diverse reductive dehalogenase-homologous genes in deep subseafloor sedimentary metagenomes.</title>
        <authorList>
            <person name="Kawai M."/>
            <person name="Futagami T."/>
            <person name="Toyoda A."/>
            <person name="Takaki Y."/>
            <person name="Nishi S."/>
            <person name="Hori S."/>
            <person name="Arai W."/>
            <person name="Tsubouchi T."/>
            <person name="Morono Y."/>
            <person name="Uchiyama I."/>
            <person name="Ito T."/>
            <person name="Fujiyama A."/>
            <person name="Inagaki F."/>
            <person name="Takami H."/>
        </authorList>
    </citation>
    <scope>NUCLEOTIDE SEQUENCE</scope>
    <source>
        <strain evidence="1">Expedition CK06-06</strain>
    </source>
</reference>
<protein>
    <submittedName>
        <fullName evidence="1">Uncharacterized protein</fullName>
    </submittedName>
</protein>
<dbReference type="AlphaFoldDB" id="X1G1S6"/>
<accession>X1G1S6</accession>
<proteinExistence type="predicted"/>
<feature type="non-terminal residue" evidence="1">
    <location>
        <position position="1"/>
    </location>
</feature>